<accession>A0A4R8LI63</accession>
<evidence type="ECO:0000256" key="1">
    <source>
        <dbReference type="SAM" id="SignalP"/>
    </source>
</evidence>
<keyword evidence="1" id="KW-0732">Signal</keyword>
<dbReference type="OrthoDB" id="9113660at2"/>
<feature type="chain" id="PRO_5020279892" evidence="1">
    <location>
        <begin position="27"/>
        <end position="196"/>
    </location>
</feature>
<sequence>MPVDYAKIYAAALLVSVTFNMPVANAQSSEPQAVRGAVAALPPVRVQAQVVAVNAGANSVTIKGPHGEVEEVAIDPAIADVSKLHVGDMLDIAYQHALLLQLDKTRGSGIRERVDTSAAVPASEGRTAMVHRVDVIATVQQVDRKKRVIVLRGPTRTVRLDVSPGIDIDHVKAGDSVRAVFEAAVAVQVQPRAAAQ</sequence>
<feature type="signal peptide" evidence="1">
    <location>
        <begin position="1"/>
        <end position="26"/>
    </location>
</feature>
<keyword evidence="3" id="KW-1185">Reference proteome</keyword>
<gene>
    <name evidence="2" type="ORF">BX592_119103</name>
</gene>
<dbReference type="Proteomes" id="UP000295509">
    <property type="component" value="Unassembled WGS sequence"/>
</dbReference>
<comment type="caution">
    <text evidence="2">The sequence shown here is derived from an EMBL/GenBank/DDBJ whole genome shotgun (WGS) entry which is preliminary data.</text>
</comment>
<protein>
    <submittedName>
        <fullName evidence="2">Uncharacterized protein</fullName>
    </submittedName>
</protein>
<dbReference type="AlphaFoldDB" id="A0A4R8LI63"/>
<dbReference type="RefSeq" id="WP_134194954.1">
    <property type="nucleotide sequence ID" value="NZ_JBHLUW010000017.1"/>
</dbReference>
<organism evidence="2 3">
    <name type="scientific">Paraburkholderia rhizosphaerae</name>
    <dbReference type="NCBI Taxonomy" id="480658"/>
    <lineage>
        <taxon>Bacteria</taxon>
        <taxon>Pseudomonadati</taxon>
        <taxon>Pseudomonadota</taxon>
        <taxon>Betaproteobacteria</taxon>
        <taxon>Burkholderiales</taxon>
        <taxon>Burkholderiaceae</taxon>
        <taxon>Paraburkholderia</taxon>
    </lineage>
</organism>
<dbReference type="EMBL" id="SORE01000019">
    <property type="protein sequence ID" value="TDY42985.1"/>
    <property type="molecule type" value="Genomic_DNA"/>
</dbReference>
<evidence type="ECO:0000313" key="3">
    <source>
        <dbReference type="Proteomes" id="UP000295509"/>
    </source>
</evidence>
<reference evidence="2 3" key="1">
    <citation type="submission" date="2019-03" db="EMBL/GenBank/DDBJ databases">
        <title>Genomic Encyclopedia of Type Strains, Phase III (KMG-III): the genomes of soil and plant-associated and newly described type strains.</title>
        <authorList>
            <person name="Whitman W."/>
        </authorList>
    </citation>
    <scope>NUCLEOTIDE SEQUENCE [LARGE SCALE GENOMIC DNA]</scope>
    <source>
        <strain evidence="2 3">LMG 29544</strain>
    </source>
</reference>
<evidence type="ECO:0000313" key="2">
    <source>
        <dbReference type="EMBL" id="TDY42985.1"/>
    </source>
</evidence>
<proteinExistence type="predicted"/>
<name>A0A4R8LI63_9BURK</name>